<name>A0ABN7XBF9_GIGMA</name>
<dbReference type="EMBL" id="CAJVQB010104300">
    <property type="protein sequence ID" value="CAG8851106.1"/>
    <property type="molecule type" value="Genomic_DNA"/>
</dbReference>
<organism evidence="1 2">
    <name type="scientific">Gigaspora margarita</name>
    <dbReference type="NCBI Taxonomy" id="4874"/>
    <lineage>
        <taxon>Eukaryota</taxon>
        <taxon>Fungi</taxon>
        <taxon>Fungi incertae sedis</taxon>
        <taxon>Mucoromycota</taxon>
        <taxon>Glomeromycotina</taxon>
        <taxon>Glomeromycetes</taxon>
        <taxon>Diversisporales</taxon>
        <taxon>Gigasporaceae</taxon>
        <taxon>Gigaspora</taxon>
    </lineage>
</organism>
<accession>A0ABN7XBF9</accession>
<comment type="caution">
    <text evidence="1">The sequence shown here is derived from an EMBL/GenBank/DDBJ whole genome shotgun (WGS) entry which is preliminary data.</text>
</comment>
<proteinExistence type="predicted"/>
<evidence type="ECO:0000313" key="2">
    <source>
        <dbReference type="Proteomes" id="UP000789901"/>
    </source>
</evidence>
<dbReference type="Proteomes" id="UP000789901">
    <property type="component" value="Unassembled WGS sequence"/>
</dbReference>
<protein>
    <submittedName>
        <fullName evidence="1">16258_t:CDS:1</fullName>
    </submittedName>
</protein>
<keyword evidence="2" id="KW-1185">Reference proteome</keyword>
<reference evidence="1 2" key="1">
    <citation type="submission" date="2021-06" db="EMBL/GenBank/DDBJ databases">
        <authorList>
            <person name="Kallberg Y."/>
            <person name="Tangrot J."/>
            <person name="Rosling A."/>
        </authorList>
    </citation>
    <scope>NUCLEOTIDE SEQUENCE [LARGE SCALE GENOMIC DNA]</scope>
    <source>
        <strain evidence="1 2">120-4 pot B 10/14</strain>
    </source>
</reference>
<sequence length="185" mass="22494">NNQQYDLSLSTSNIKEDYMKIIKEANKSELWTNFDIYEKYITQAETLSVAQILKAKEYFAKELIRIIVKNWKYKYPREQFEETEDNIADLMMKDHDRFELTDLKSRIRFTKNEYLQYYLSTLKIRRLRKIVQPPTKGEIEKLTNEKIYQNPLNQNNTFYTKEQPLEDKLFQINPIASRIFRRKNI</sequence>
<feature type="non-terminal residue" evidence="1">
    <location>
        <position position="1"/>
    </location>
</feature>
<gene>
    <name evidence="1" type="ORF">GMARGA_LOCUS40564</name>
</gene>
<evidence type="ECO:0000313" key="1">
    <source>
        <dbReference type="EMBL" id="CAG8851106.1"/>
    </source>
</evidence>